<evidence type="ECO:0000313" key="1">
    <source>
        <dbReference type="EMBL" id="EYF08183.1"/>
    </source>
</evidence>
<proteinExistence type="predicted"/>
<dbReference type="EMBL" id="ASRX01000005">
    <property type="protein sequence ID" value="EYF08183.1"/>
    <property type="molecule type" value="Genomic_DNA"/>
</dbReference>
<evidence type="ECO:0000313" key="2">
    <source>
        <dbReference type="Proteomes" id="UP000019678"/>
    </source>
</evidence>
<gene>
    <name evidence="1" type="ORF">CAP_5943</name>
</gene>
<organism evidence="1 2">
    <name type="scientific">Chondromyces apiculatus DSM 436</name>
    <dbReference type="NCBI Taxonomy" id="1192034"/>
    <lineage>
        <taxon>Bacteria</taxon>
        <taxon>Pseudomonadati</taxon>
        <taxon>Myxococcota</taxon>
        <taxon>Polyangia</taxon>
        <taxon>Polyangiales</taxon>
        <taxon>Polyangiaceae</taxon>
        <taxon>Chondromyces</taxon>
    </lineage>
</organism>
<dbReference type="RefSeq" id="WP_044236135.1">
    <property type="nucleotide sequence ID" value="NZ_ASRX01000005.1"/>
</dbReference>
<name>A0A017TFW8_9BACT</name>
<protein>
    <recommendedName>
        <fullName evidence="3">STAS domain-containing protein</fullName>
    </recommendedName>
</protein>
<dbReference type="STRING" id="1192034.CAP_5943"/>
<sequence length="148" mass="16489">MDQDGKTEFRVGAHLVTLEAHDLLKFSLHGPLSPQEARQMFDLEREVVTRVGYVFILADVSKLGELSSATRKTMRSLEGLSLRCVAIYGASFQARLLISMALLAQKLLRLEGGDHPVYFCATETEARLRIATKRAEHLPGGVRHKART</sequence>
<keyword evidence="2" id="KW-1185">Reference proteome</keyword>
<dbReference type="OrthoDB" id="5512963at2"/>
<dbReference type="AlphaFoldDB" id="A0A017TFW8"/>
<accession>A0A017TFW8</accession>
<reference evidence="1 2" key="1">
    <citation type="submission" date="2013-05" db="EMBL/GenBank/DDBJ databases">
        <title>Genome assembly of Chondromyces apiculatus DSM 436.</title>
        <authorList>
            <person name="Sharma G."/>
            <person name="Khatri I."/>
            <person name="Kaur C."/>
            <person name="Mayilraj S."/>
            <person name="Subramanian S."/>
        </authorList>
    </citation>
    <scope>NUCLEOTIDE SEQUENCE [LARGE SCALE GENOMIC DNA]</scope>
    <source>
        <strain evidence="1 2">DSM 436</strain>
    </source>
</reference>
<dbReference type="Proteomes" id="UP000019678">
    <property type="component" value="Unassembled WGS sequence"/>
</dbReference>
<comment type="caution">
    <text evidence="1">The sequence shown here is derived from an EMBL/GenBank/DDBJ whole genome shotgun (WGS) entry which is preliminary data.</text>
</comment>
<evidence type="ECO:0008006" key="3">
    <source>
        <dbReference type="Google" id="ProtNLM"/>
    </source>
</evidence>